<reference evidence="1 2" key="1">
    <citation type="journal article" date="2006" name="Proc. Natl. Acad. Sci. U.S.A.">
        <title>Molecular genetic anatomy of inter- and intraserotype variation in the human bacterial pathogen group A Streptococcus.</title>
        <authorList>
            <person name="Beres S.B."/>
            <person name="Richter E.W."/>
            <person name="Nagiec M.J."/>
            <person name="Sumby P."/>
            <person name="Porcella S.F."/>
            <person name="DeLeo F.R."/>
            <person name="Musser J.M."/>
        </authorList>
    </citation>
    <scope>NUCLEOTIDE SEQUENCE [LARGE SCALE GENOMIC DNA]</scope>
    <source>
        <strain evidence="1 2">MGAS9429</strain>
    </source>
</reference>
<name>Q1JMR4_STRPC</name>
<sequence length="46" mass="5461">MEFHTLFLPQQKAAVWAHVTRKNKKSAEQFKFFEHQTGIVYILKSP</sequence>
<evidence type="ECO:0000313" key="2">
    <source>
        <dbReference type="Proteomes" id="UP000002433"/>
    </source>
</evidence>
<protein>
    <submittedName>
        <fullName evidence="1">Hypothetical cytosolic protein</fullName>
    </submittedName>
</protein>
<dbReference type="Proteomes" id="UP000002433">
    <property type="component" value="Chromosome"/>
</dbReference>
<dbReference type="EMBL" id="CP000259">
    <property type="protein sequence ID" value="ABF31685.1"/>
    <property type="molecule type" value="Genomic_DNA"/>
</dbReference>
<organism evidence="1 2">
    <name type="scientific">Streptococcus pyogenes serotype M12 (strain MGAS9429)</name>
    <dbReference type="NCBI Taxonomy" id="370551"/>
    <lineage>
        <taxon>Bacteria</taxon>
        <taxon>Bacillati</taxon>
        <taxon>Bacillota</taxon>
        <taxon>Bacilli</taxon>
        <taxon>Lactobacillales</taxon>
        <taxon>Streptococcaceae</taxon>
        <taxon>Streptococcus</taxon>
    </lineage>
</organism>
<dbReference type="AlphaFoldDB" id="Q1JMR4"/>
<dbReference type="KEGG" id="spk:MGAS9429_Spy0497"/>
<proteinExistence type="predicted"/>
<dbReference type="HOGENOM" id="CLU_183849_1_0_9"/>
<accession>Q1JMR4</accession>
<evidence type="ECO:0000313" key="1">
    <source>
        <dbReference type="EMBL" id="ABF31685.1"/>
    </source>
</evidence>
<gene>
    <name evidence="1" type="ordered locus">MGAS9429_Spy0497</name>
</gene>